<protein>
    <recommendedName>
        <fullName evidence="1">Reverse transcriptase zinc-binding domain-containing protein</fullName>
    </recommendedName>
</protein>
<dbReference type="AlphaFoldDB" id="J3MK10"/>
<accession>J3MK10</accession>
<sequence>MATQFLLYCFEEVSGLHKVKPWVYRGVTWIRGDGSHIWFWKDVWLGNVRLKTLFPYLYEICNKKEILVQDVIEGGINILTFRCSFSHEDAGHCYELCVLVNSLADNSQDVDKLVWALDSNCKFSSHSMYNMLTFRDICDAQIQNLWSSPIPLKLKHFIWLAWHDKIQSAWQLKKINWNGSELCQLCNAVEDSKHIFFSCPLALFTWCLCRDALGLRKIPCLFDEF</sequence>
<dbReference type="STRING" id="4533.J3MK10"/>
<dbReference type="Gramene" id="OB07G17420.1">
    <property type="protein sequence ID" value="OB07G17420.1"/>
    <property type="gene ID" value="OB07G17420"/>
</dbReference>
<feature type="domain" description="Reverse transcriptase zinc-binding" evidence="1">
    <location>
        <begin position="123"/>
        <end position="206"/>
    </location>
</feature>
<evidence type="ECO:0000313" key="2">
    <source>
        <dbReference type="EnsemblPlants" id="OB07G17420.1"/>
    </source>
</evidence>
<dbReference type="Pfam" id="PF13966">
    <property type="entry name" value="zf-RVT"/>
    <property type="match status" value="1"/>
</dbReference>
<evidence type="ECO:0000259" key="1">
    <source>
        <dbReference type="Pfam" id="PF13966"/>
    </source>
</evidence>
<reference evidence="2" key="2">
    <citation type="submission" date="2013-04" db="UniProtKB">
        <authorList>
            <consortium name="EnsemblPlants"/>
        </authorList>
    </citation>
    <scope>IDENTIFICATION</scope>
</reference>
<dbReference type="eggNOG" id="KOG1075">
    <property type="taxonomic scope" value="Eukaryota"/>
</dbReference>
<reference evidence="2" key="1">
    <citation type="journal article" date="2013" name="Nat. Commun.">
        <title>Whole-genome sequencing of Oryza brachyantha reveals mechanisms underlying Oryza genome evolution.</title>
        <authorList>
            <person name="Chen J."/>
            <person name="Huang Q."/>
            <person name="Gao D."/>
            <person name="Wang J."/>
            <person name="Lang Y."/>
            <person name="Liu T."/>
            <person name="Li B."/>
            <person name="Bai Z."/>
            <person name="Luis Goicoechea J."/>
            <person name="Liang C."/>
            <person name="Chen C."/>
            <person name="Zhang W."/>
            <person name="Sun S."/>
            <person name="Liao Y."/>
            <person name="Zhang X."/>
            <person name="Yang L."/>
            <person name="Song C."/>
            <person name="Wang M."/>
            <person name="Shi J."/>
            <person name="Liu G."/>
            <person name="Liu J."/>
            <person name="Zhou H."/>
            <person name="Zhou W."/>
            <person name="Yu Q."/>
            <person name="An N."/>
            <person name="Chen Y."/>
            <person name="Cai Q."/>
            <person name="Wang B."/>
            <person name="Liu B."/>
            <person name="Min J."/>
            <person name="Huang Y."/>
            <person name="Wu H."/>
            <person name="Li Z."/>
            <person name="Zhang Y."/>
            <person name="Yin Y."/>
            <person name="Song W."/>
            <person name="Jiang J."/>
            <person name="Jackson S.A."/>
            <person name="Wing R.A."/>
            <person name="Wang J."/>
            <person name="Chen M."/>
        </authorList>
    </citation>
    <scope>NUCLEOTIDE SEQUENCE [LARGE SCALE GENOMIC DNA]</scope>
    <source>
        <strain evidence="2">cv. IRGC 101232</strain>
    </source>
</reference>
<dbReference type="InterPro" id="IPR026960">
    <property type="entry name" value="RVT-Znf"/>
</dbReference>
<keyword evidence="3" id="KW-1185">Reference proteome</keyword>
<dbReference type="EnsemblPlants" id="OB07G17420.1">
    <property type="protein sequence ID" value="OB07G17420.1"/>
    <property type="gene ID" value="OB07G17420"/>
</dbReference>
<proteinExistence type="predicted"/>
<dbReference type="Proteomes" id="UP000006038">
    <property type="component" value="Chromosome 7"/>
</dbReference>
<dbReference type="PANTHER" id="PTHR36617:SF15">
    <property type="entry name" value="REVERSE TRANSCRIPTASE ZINC-BINDING DOMAIN-CONTAINING PROTEIN"/>
    <property type="match status" value="1"/>
</dbReference>
<name>J3MK10_ORYBR</name>
<evidence type="ECO:0000313" key="3">
    <source>
        <dbReference type="Proteomes" id="UP000006038"/>
    </source>
</evidence>
<organism evidence="2">
    <name type="scientific">Oryza brachyantha</name>
    <name type="common">malo sina</name>
    <dbReference type="NCBI Taxonomy" id="4533"/>
    <lineage>
        <taxon>Eukaryota</taxon>
        <taxon>Viridiplantae</taxon>
        <taxon>Streptophyta</taxon>
        <taxon>Embryophyta</taxon>
        <taxon>Tracheophyta</taxon>
        <taxon>Spermatophyta</taxon>
        <taxon>Magnoliopsida</taxon>
        <taxon>Liliopsida</taxon>
        <taxon>Poales</taxon>
        <taxon>Poaceae</taxon>
        <taxon>BOP clade</taxon>
        <taxon>Oryzoideae</taxon>
        <taxon>Oryzeae</taxon>
        <taxon>Oryzinae</taxon>
        <taxon>Oryza</taxon>
    </lineage>
</organism>
<dbReference type="PANTHER" id="PTHR36617">
    <property type="entry name" value="PROTEIN, PUTATIVE-RELATED"/>
    <property type="match status" value="1"/>
</dbReference>
<dbReference type="OMA" id="IWKIRIS"/>
<dbReference type="HOGENOM" id="CLU_110015_0_0_1"/>